<dbReference type="GO" id="GO:0005737">
    <property type="term" value="C:cytoplasm"/>
    <property type="evidence" value="ECO:0007669"/>
    <property type="project" value="TreeGrafter"/>
</dbReference>
<dbReference type="KEGG" id="tmn:UCRPA7_7104"/>
<dbReference type="InterPro" id="IPR017438">
    <property type="entry name" value="ATP-NAD_kinase_N"/>
</dbReference>
<proteinExistence type="predicted"/>
<dbReference type="SUPFAM" id="SSF111331">
    <property type="entry name" value="NAD kinase/diacylglycerol kinase-like"/>
    <property type="match status" value="1"/>
</dbReference>
<dbReference type="GeneID" id="19327831"/>
<evidence type="ECO:0000313" key="2">
    <source>
        <dbReference type="EMBL" id="EON97525.1"/>
    </source>
</evidence>
<evidence type="ECO:0000313" key="3">
    <source>
        <dbReference type="Proteomes" id="UP000014074"/>
    </source>
</evidence>
<dbReference type="OrthoDB" id="3853857at2759"/>
<dbReference type="Pfam" id="PF24321">
    <property type="entry name" value="DUF7493"/>
    <property type="match status" value="1"/>
</dbReference>
<dbReference type="GO" id="GO:0001727">
    <property type="term" value="F:lipid kinase activity"/>
    <property type="evidence" value="ECO:0007669"/>
    <property type="project" value="TreeGrafter"/>
</dbReference>
<dbReference type="InterPro" id="IPR055916">
    <property type="entry name" value="DUF7493"/>
</dbReference>
<dbReference type="InterPro" id="IPR050187">
    <property type="entry name" value="Lipid_Phosphate_FormReg"/>
</dbReference>
<organism evidence="2 3">
    <name type="scientific">Phaeoacremonium minimum (strain UCR-PA7)</name>
    <name type="common">Esca disease fungus</name>
    <name type="synonym">Togninia minima</name>
    <dbReference type="NCBI Taxonomy" id="1286976"/>
    <lineage>
        <taxon>Eukaryota</taxon>
        <taxon>Fungi</taxon>
        <taxon>Dikarya</taxon>
        <taxon>Ascomycota</taxon>
        <taxon>Pezizomycotina</taxon>
        <taxon>Sordariomycetes</taxon>
        <taxon>Sordariomycetidae</taxon>
        <taxon>Togniniales</taxon>
        <taxon>Togniniaceae</taxon>
        <taxon>Phaeoacremonium</taxon>
    </lineage>
</organism>
<dbReference type="EMBL" id="KB933264">
    <property type="protein sequence ID" value="EON97525.1"/>
    <property type="molecule type" value="Genomic_DNA"/>
</dbReference>
<keyword evidence="2" id="KW-0418">Kinase</keyword>
<dbReference type="HOGENOM" id="CLU_013399_0_1_1"/>
<dbReference type="SMART" id="SM00046">
    <property type="entry name" value="DAGKc"/>
    <property type="match status" value="1"/>
</dbReference>
<feature type="domain" description="DAGKc" evidence="1">
    <location>
        <begin position="157"/>
        <end position="296"/>
    </location>
</feature>
<dbReference type="PROSITE" id="PS50146">
    <property type="entry name" value="DAGK"/>
    <property type="match status" value="1"/>
</dbReference>
<dbReference type="PANTHER" id="PTHR12358">
    <property type="entry name" value="SPHINGOSINE KINASE"/>
    <property type="match status" value="1"/>
</dbReference>
<accession>R8BE27</accession>
<name>R8BE27_PHAM7</name>
<dbReference type="InterPro" id="IPR001206">
    <property type="entry name" value="Diacylglycerol_kinase_cat_dom"/>
</dbReference>
<dbReference type="RefSeq" id="XP_007917829.1">
    <property type="nucleotide sequence ID" value="XM_007919638.1"/>
</dbReference>
<gene>
    <name evidence="2" type="ORF">UCRPA7_7104</name>
</gene>
<keyword evidence="3" id="KW-1185">Reference proteome</keyword>
<dbReference type="GO" id="GO:0016020">
    <property type="term" value="C:membrane"/>
    <property type="evidence" value="ECO:0007669"/>
    <property type="project" value="TreeGrafter"/>
</dbReference>
<sequence length="561" mass="61228">MASEAPVTAPLEPFPEAIQESGAPQANGNGNATSQPVALTETINLGRNVSLTLENDSLRVQDKAGQKKSRTCGIDFSSDASTTRSIPLYNVLWAELSDDRQTLTVDFAEETSKTRLRVSQLTYKTAPTAGAEHHSTPTPGIETWIEALLTRSYGPAARRKRAYVLVNPHAGPGGADKKWETQVRPIFAAARMPMEVIETKYSGEAVELCQKMDIDAFDIVVPCSGDGLPYECFNGLGRRADARRALEKLAVCHIPCGSGNAMACNLYGTHRPSLAALAIVKGVPTPMDLVSITQGDRRTLSFLSQSLGIVAESDLATESMRWMGETRFTVGFLVRLFQKKVYPCDIAVKLEIGHKEGVKGHYKRERENSSTEALDKFSSSAVNLNGTRVRDESLAESEATGSSNKEGLPPLKYGTINDKLPEGWEVIPGEKMGNFYCGNMAYMAPDANFFSAALVNDGLMDLVCIDGNISPMKSIELMLSVESGHFFDNPLVAYRKVSAYRIIPKNQSDGYISIDGERVPFEPFQAEIHQGLGKVLSKRGGYEAPGPHNWDKVTVTERYMA</sequence>
<reference evidence="3" key="1">
    <citation type="journal article" date="2013" name="Genome Announc.">
        <title>Draft genome sequence of the ascomycete Phaeoacremonium aleophilum strain UCR-PA7, a causal agent of the esca disease complex in grapevines.</title>
        <authorList>
            <person name="Blanco-Ulate B."/>
            <person name="Rolshausen P."/>
            <person name="Cantu D."/>
        </authorList>
    </citation>
    <scope>NUCLEOTIDE SEQUENCE [LARGE SCALE GENOMIC DNA]</scope>
    <source>
        <strain evidence="3">UCR-PA7</strain>
    </source>
</reference>
<protein>
    <submittedName>
        <fullName evidence="2">Putative sphingosine kinase protein</fullName>
    </submittedName>
</protein>
<dbReference type="GO" id="GO:0016773">
    <property type="term" value="F:phosphotransferase activity, alcohol group as acceptor"/>
    <property type="evidence" value="ECO:0007669"/>
    <property type="project" value="UniProtKB-ARBA"/>
</dbReference>
<dbReference type="Gene3D" id="2.60.200.40">
    <property type="match status" value="1"/>
</dbReference>
<dbReference type="Pfam" id="PF00781">
    <property type="entry name" value="DAGK_cat"/>
    <property type="match status" value="1"/>
</dbReference>
<dbReference type="Proteomes" id="UP000014074">
    <property type="component" value="Unassembled WGS sequence"/>
</dbReference>
<evidence type="ECO:0000259" key="1">
    <source>
        <dbReference type="PROSITE" id="PS50146"/>
    </source>
</evidence>
<dbReference type="PANTHER" id="PTHR12358:SF31">
    <property type="entry name" value="ACYLGLYCEROL KINASE, MITOCHONDRIAL"/>
    <property type="match status" value="1"/>
</dbReference>
<dbReference type="Gene3D" id="3.40.50.10330">
    <property type="entry name" value="Probable inorganic polyphosphate/atp-NAD kinase, domain 1"/>
    <property type="match status" value="1"/>
</dbReference>
<keyword evidence="2" id="KW-0808">Transferase</keyword>
<dbReference type="eggNOG" id="KOG1116">
    <property type="taxonomic scope" value="Eukaryota"/>
</dbReference>
<dbReference type="AlphaFoldDB" id="R8BE27"/>
<dbReference type="InterPro" id="IPR016064">
    <property type="entry name" value="NAD/diacylglycerol_kinase_sf"/>
</dbReference>
<dbReference type="GO" id="GO:0046512">
    <property type="term" value="P:sphingosine biosynthetic process"/>
    <property type="evidence" value="ECO:0007669"/>
    <property type="project" value="TreeGrafter"/>
</dbReference>